<dbReference type="Pfam" id="PF21530">
    <property type="entry name" value="Pif1_2B_dom"/>
    <property type="match status" value="1"/>
</dbReference>
<dbReference type="SUPFAM" id="SSF52540">
    <property type="entry name" value="P-loop containing nucleoside triphosphate hydrolases"/>
    <property type="match status" value="1"/>
</dbReference>
<protein>
    <submittedName>
        <fullName evidence="2">Helicase-like protein</fullName>
    </submittedName>
</protein>
<keyword evidence="2" id="KW-0347">Helicase</keyword>
<reference evidence="2 3" key="1">
    <citation type="journal article" date="2018" name="Front. Plant Sci.">
        <title>Red Clover (Trifolium pratense) and Zigzag Clover (T. medium) - A Picture of Genomic Similarities and Differences.</title>
        <authorList>
            <person name="Dluhosova J."/>
            <person name="Istvanek J."/>
            <person name="Nedelnik J."/>
            <person name="Repkova J."/>
        </authorList>
    </citation>
    <scope>NUCLEOTIDE SEQUENCE [LARGE SCALE GENOMIC DNA]</scope>
    <source>
        <strain evidence="3">cv. 10/8</strain>
        <tissue evidence="2">Leaf</tissue>
    </source>
</reference>
<evidence type="ECO:0000313" key="2">
    <source>
        <dbReference type="EMBL" id="MCH93411.1"/>
    </source>
</evidence>
<dbReference type="CDD" id="cd18809">
    <property type="entry name" value="SF1_C_RecD"/>
    <property type="match status" value="1"/>
</dbReference>
<dbReference type="GO" id="GO:0006260">
    <property type="term" value="P:DNA replication"/>
    <property type="evidence" value="ECO:0007669"/>
    <property type="project" value="TreeGrafter"/>
</dbReference>
<evidence type="ECO:0000313" key="3">
    <source>
        <dbReference type="Proteomes" id="UP000265520"/>
    </source>
</evidence>
<organism evidence="2 3">
    <name type="scientific">Trifolium medium</name>
    <dbReference type="NCBI Taxonomy" id="97028"/>
    <lineage>
        <taxon>Eukaryota</taxon>
        <taxon>Viridiplantae</taxon>
        <taxon>Streptophyta</taxon>
        <taxon>Embryophyta</taxon>
        <taxon>Tracheophyta</taxon>
        <taxon>Spermatophyta</taxon>
        <taxon>Magnoliopsida</taxon>
        <taxon>eudicotyledons</taxon>
        <taxon>Gunneridae</taxon>
        <taxon>Pentapetalae</taxon>
        <taxon>rosids</taxon>
        <taxon>fabids</taxon>
        <taxon>Fabales</taxon>
        <taxon>Fabaceae</taxon>
        <taxon>Papilionoideae</taxon>
        <taxon>50 kb inversion clade</taxon>
        <taxon>NPAAA clade</taxon>
        <taxon>Hologalegina</taxon>
        <taxon>IRL clade</taxon>
        <taxon>Trifolieae</taxon>
        <taxon>Trifolium</taxon>
    </lineage>
</organism>
<accession>A0A392N0Z3</accession>
<dbReference type="GO" id="GO:0004386">
    <property type="term" value="F:helicase activity"/>
    <property type="evidence" value="ECO:0007669"/>
    <property type="project" value="UniProtKB-KW"/>
</dbReference>
<proteinExistence type="predicted"/>
<dbReference type="GO" id="GO:0005657">
    <property type="term" value="C:replication fork"/>
    <property type="evidence" value="ECO:0007669"/>
    <property type="project" value="TreeGrafter"/>
</dbReference>
<dbReference type="Gene3D" id="3.40.50.300">
    <property type="entry name" value="P-loop containing nucleotide triphosphate hydrolases"/>
    <property type="match status" value="1"/>
</dbReference>
<name>A0A392N0Z3_9FABA</name>
<dbReference type="InterPro" id="IPR049163">
    <property type="entry name" value="Pif1-like_2B_dom"/>
</dbReference>
<dbReference type="AlphaFoldDB" id="A0A392N0Z3"/>
<dbReference type="PANTHER" id="PTHR23274:SF48">
    <property type="entry name" value="ATP-DEPENDENT DNA HELICASE"/>
    <property type="match status" value="1"/>
</dbReference>
<keyword evidence="2" id="KW-0547">Nucleotide-binding</keyword>
<evidence type="ECO:0000259" key="1">
    <source>
        <dbReference type="Pfam" id="PF21530"/>
    </source>
</evidence>
<dbReference type="Proteomes" id="UP000265520">
    <property type="component" value="Unassembled WGS sequence"/>
</dbReference>
<comment type="caution">
    <text evidence="2">The sequence shown here is derived from an EMBL/GenBank/DDBJ whole genome shotgun (WGS) entry which is preliminary data.</text>
</comment>
<dbReference type="PANTHER" id="PTHR23274">
    <property type="entry name" value="DNA HELICASE-RELATED"/>
    <property type="match status" value="1"/>
</dbReference>
<gene>
    <name evidence="2" type="ORF">A2U01_0014360</name>
</gene>
<keyword evidence="2" id="KW-0378">Hydrolase</keyword>
<dbReference type="EMBL" id="LXQA010024870">
    <property type="protein sequence ID" value="MCH93411.1"/>
    <property type="molecule type" value="Genomic_DNA"/>
</dbReference>
<keyword evidence="3" id="KW-1185">Reference proteome</keyword>
<keyword evidence="2" id="KW-0067">ATP-binding</keyword>
<feature type="domain" description="DNA helicase Pif1-like 2B" evidence="1">
    <location>
        <begin position="76"/>
        <end position="122"/>
    </location>
</feature>
<sequence length="214" mass="24155">MLAIVNSTYPKLLDRYLDYEFLSNRAILASTIEVVEEINEFVLGLLPGEEVEFLSADSLDRSEVNDNNFYDVLTPEFLNSLRTSGLPNHRIKLKIGTPIMLMRNIDQSQGLCNGTRLVVTNFAKYVIAAEVMCGSYKGNTVYIPRIEMSPSHSPWPFKMIRRQFPIIVSYAMTINKSQGQSLDSVGLYLQKPVFSHGQLYVAISRVKTKKAPVL</sequence>
<dbReference type="InterPro" id="IPR027417">
    <property type="entry name" value="P-loop_NTPase"/>
</dbReference>